<evidence type="ECO:0000313" key="3">
    <source>
        <dbReference type="EMBL" id="KAA8895371.1"/>
    </source>
</evidence>
<dbReference type="AlphaFoldDB" id="A0A5J5EJJ1"/>
<comment type="caution">
    <text evidence="3">The sequence shown here is derived from an EMBL/GenBank/DDBJ whole genome shotgun (WGS) entry which is preliminary data.</text>
</comment>
<dbReference type="PANTHER" id="PTHR28133">
    <property type="entry name" value="REQUIRED FOR RESPIRATORY GROWTH PROTEIN 7, MITOCHONDRIAL"/>
    <property type="match status" value="1"/>
</dbReference>
<dbReference type="EMBL" id="VXIS01000270">
    <property type="protein sequence ID" value="KAA8895371.1"/>
    <property type="molecule type" value="Genomic_DNA"/>
</dbReference>
<dbReference type="Proteomes" id="UP000326924">
    <property type="component" value="Unassembled WGS sequence"/>
</dbReference>
<dbReference type="Pfam" id="PF10356">
    <property type="entry name" value="RRG7"/>
    <property type="match status" value="2"/>
</dbReference>
<keyword evidence="4" id="KW-1185">Reference proteome</keyword>
<accession>A0A5J5EJJ1</accession>
<sequence length="254" mass="28226">MRRLAISKPPTISISRWWQRSFATSLHHLNSSNNNNNNQKSSDLHNDFNSFLRYAQASELDPGSTVYVGTLYEYTVLQTLCRLGMTLRRVGGRDDRGIDIRGTWVPPASRHLPPPLPLQVYIQCKAERSRAGPKYLRELEGTLGTTTTPQTPPLGILASSSPCTPGMRKHMLLSRLPLAFCCVAKWEEGGHLLQFLWNSPAGKVIGRGVGVTTRYIIPQDGYMATEELEREAVLTVDGEVVEMGYDASCEQPAP</sequence>
<evidence type="ECO:0000256" key="2">
    <source>
        <dbReference type="ARBA" id="ARBA00023128"/>
    </source>
</evidence>
<organism evidence="3 4">
    <name type="scientific">Sphaerosporella brunnea</name>
    <dbReference type="NCBI Taxonomy" id="1250544"/>
    <lineage>
        <taxon>Eukaryota</taxon>
        <taxon>Fungi</taxon>
        <taxon>Dikarya</taxon>
        <taxon>Ascomycota</taxon>
        <taxon>Pezizomycotina</taxon>
        <taxon>Pezizomycetes</taxon>
        <taxon>Pezizales</taxon>
        <taxon>Pyronemataceae</taxon>
        <taxon>Sphaerosporella</taxon>
    </lineage>
</organism>
<dbReference type="PANTHER" id="PTHR28133:SF1">
    <property type="entry name" value="REQUIRED FOR RESPIRATORY GROWTH PROTEIN 7, MITOCHONDRIAL"/>
    <property type="match status" value="1"/>
</dbReference>
<dbReference type="InterPro" id="IPR018828">
    <property type="entry name" value="RRG7"/>
</dbReference>
<comment type="subcellular location">
    <subcellularLocation>
        <location evidence="1">Mitochondrion</location>
    </subcellularLocation>
</comment>
<gene>
    <name evidence="3" type="ORF">FN846DRAFT_785202</name>
</gene>
<evidence type="ECO:0000256" key="1">
    <source>
        <dbReference type="ARBA" id="ARBA00004173"/>
    </source>
</evidence>
<dbReference type="GO" id="GO:0005739">
    <property type="term" value="C:mitochondrion"/>
    <property type="evidence" value="ECO:0007669"/>
    <property type="project" value="UniProtKB-SubCell"/>
</dbReference>
<keyword evidence="2" id="KW-0496">Mitochondrion</keyword>
<evidence type="ECO:0000313" key="4">
    <source>
        <dbReference type="Proteomes" id="UP000326924"/>
    </source>
</evidence>
<dbReference type="OrthoDB" id="20734at2759"/>
<evidence type="ECO:0008006" key="5">
    <source>
        <dbReference type="Google" id="ProtNLM"/>
    </source>
</evidence>
<dbReference type="InParanoid" id="A0A5J5EJJ1"/>
<protein>
    <recommendedName>
        <fullName evidence="5">Required for respiratory growth protein 7, mitochondrial</fullName>
    </recommendedName>
</protein>
<reference evidence="3 4" key="1">
    <citation type="submission" date="2019-09" db="EMBL/GenBank/DDBJ databases">
        <title>Draft genome of the ectomycorrhizal ascomycete Sphaerosporella brunnea.</title>
        <authorList>
            <consortium name="DOE Joint Genome Institute"/>
            <person name="Benucci G.M."/>
            <person name="Marozzi G."/>
            <person name="Antonielli L."/>
            <person name="Sanchez S."/>
            <person name="Marco P."/>
            <person name="Wang X."/>
            <person name="Falini L.B."/>
            <person name="Barry K."/>
            <person name="Haridas S."/>
            <person name="Lipzen A."/>
            <person name="Labutti K."/>
            <person name="Grigoriev I.V."/>
            <person name="Murat C."/>
            <person name="Martin F."/>
            <person name="Albertini E."/>
            <person name="Donnini D."/>
            <person name="Bonito G."/>
        </authorList>
    </citation>
    <scope>NUCLEOTIDE SEQUENCE [LARGE SCALE GENOMIC DNA]</scope>
    <source>
        <strain evidence="3 4">Sb_GMNB300</strain>
    </source>
</reference>
<proteinExistence type="predicted"/>
<name>A0A5J5EJJ1_9PEZI</name>